<reference evidence="2 3" key="1">
    <citation type="submission" date="2024-09" db="EMBL/GenBank/DDBJ databases">
        <authorList>
            <person name="Sun Q."/>
            <person name="Mori K."/>
        </authorList>
    </citation>
    <scope>NUCLEOTIDE SEQUENCE [LARGE SCALE GENOMIC DNA]</scope>
    <source>
        <strain evidence="2 3">CECT 8286</strain>
    </source>
</reference>
<feature type="chain" id="PRO_5045061003" evidence="1">
    <location>
        <begin position="25"/>
        <end position="285"/>
    </location>
</feature>
<protein>
    <submittedName>
        <fullName evidence="2">Uncharacterized protein</fullName>
    </submittedName>
</protein>
<dbReference type="EMBL" id="JBHMEZ010000032">
    <property type="protein sequence ID" value="MFB9054899.1"/>
    <property type="molecule type" value="Genomic_DNA"/>
</dbReference>
<keyword evidence="1" id="KW-0732">Signal</keyword>
<sequence>MKIKTIIFLIGSILLPLLNLNAQSADTLKYTSSNKGKFFVSWGGNRDTYSKSDITFTGDDYNFTLYDVDAHDKPKGWHVDYINPTRMTIPQTNFRLGYFISDHYAITASLDHMKYVMTNNQVVRGNGYIDIPEGDESAIYNNTFRDDPVYLNEGFLTFEHTDGLNYVHLEVARYDDISSLFGINNTDVFQVNLTESVGGGVLYPKTNAKLLVYDRYDEFHIAGYGLSASAGLNLTFFKHFFIQADLKGGFINMPDIRTTNNPTDRASQHFFFGETILSIGGIFRL</sequence>
<feature type="signal peptide" evidence="1">
    <location>
        <begin position="1"/>
        <end position="24"/>
    </location>
</feature>
<evidence type="ECO:0000256" key="1">
    <source>
        <dbReference type="SAM" id="SignalP"/>
    </source>
</evidence>
<gene>
    <name evidence="2" type="ORF">ACFFVB_17580</name>
</gene>
<name>A0ABV5F695_9FLAO</name>
<dbReference type="RefSeq" id="WP_382384535.1">
    <property type="nucleotide sequence ID" value="NZ_JBHMEZ010000032.1"/>
</dbReference>
<organism evidence="2 3">
    <name type="scientific">Formosa undariae</name>
    <dbReference type="NCBI Taxonomy" id="1325436"/>
    <lineage>
        <taxon>Bacteria</taxon>
        <taxon>Pseudomonadati</taxon>
        <taxon>Bacteroidota</taxon>
        <taxon>Flavobacteriia</taxon>
        <taxon>Flavobacteriales</taxon>
        <taxon>Flavobacteriaceae</taxon>
        <taxon>Formosa</taxon>
    </lineage>
</organism>
<keyword evidence="3" id="KW-1185">Reference proteome</keyword>
<comment type="caution">
    <text evidence="2">The sequence shown here is derived from an EMBL/GenBank/DDBJ whole genome shotgun (WGS) entry which is preliminary data.</text>
</comment>
<accession>A0ABV5F695</accession>
<dbReference type="Proteomes" id="UP001589605">
    <property type="component" value="Unassembled WGS sequence"/>
</dbReference>
<evidence type="ECO:0000313" key="3">
    <source>
        <dbReference type="Proteomes" id="UP001589605"/>
    </source>
</evidence>
<proteinExistence type="predicted"/>
<evidence type="ECO:0000313" key="2">
    <source>
        <dbReference type="EMBL" id="MFB9054899.1"/>
    </source>
</evidence>